<dbReference type="EMBL" id="CP032419">
    <property type="protein sequence ID" value="AYC31295.1"/>
    <property type="molecule type" value="Genomic_DNA"/>
</dbReference>
<feature type="transmembrane region" description="Helical" evidence="7">
    <location>
        <begin position="105"/>
        <end position="123"/>
    </location>
</feature>
<dbReference type="InterPro" id="IPR020846">
    <property type="entry name" value="MFS_dom"/>
</dbReference>
<keyword evidence="3" id="KW-1003">Cell membrane</keyword>
<name>A0A385YWK2_9PSED</name>
<dbReference type="GO" id="GO:0022857">
    <property type="term" value="F:transmembrane transporter activity"/>
    <property type="evidence" value="ECO:0007669"/>
    <property type="project" value="InterPro"/>
</dbReference>
<sequence>MRRWPDSLRALSHRNFRLYFSAQAISTLGNWIQQVALAWLVYQLTGSAALLGVTTCATLLPQLLVGPLAGAWIDRYDKRKLLILLESLLGLQAATLATLTATGLIGPTTIVVMAAVHGLLNAVDTPLRLSLVSGFVDCRDDLGNALALNATLFTLSRFVGPPAAGLLLVLFGEAPCFALNALSYLPLIAALCWVRMAPTPRTSGSLRSVFGEGLDYILGNSGVKAMLLNVLAVNLTASTYAVLLPVFASKVFVGDARTLGWLWGAAGLGSLAASGLLAWQRAPKALPRLIFGATLVSALAMLVFAFSSQLWLSLLAMAALGFGIAGNNIGTNITLQSSTPDALRGRVVAAYTAIRFGFEAIGGLLAGLLAAHLGASPVFAGASTALLAYWAWSMRRQPSSAT</sequence>
<evidence type="ECO:0000256" key="7">
    <source>
        <dbReference type="SAM" id="Phobius"/>
    </source>
</evidence>
<evidence type="ECO:0000313" key="9">
    <source>
        <dbReference type="EMBL" id="AYC31295.1"/>
    </source>
</evidence>
<comment type="subcellular location">
    <subcellularLocation>
        <location evidence="1">Cell membrane</location>
        <topology evidence="1">Multi-pass membrane protein</topology>
    </subcellularLocation>
</comment>
<feature type="transmembrane region" description="Helical" evidence="7">
    <location>
        <begin position="312"/>
        <end position="335"/>
    </location>
</feature>
<dbReference type="InterPro" id="IPR010290">
    <property type="entry name" value="TM_effector"/>
</dbReference>
<dbReference type="Pfam" id="PF05977">
    <property type="entry name" value="MFS_3"/>
    <property type="match status" value="1"/>
</dbReference>
<feature type="domain" description="Major facilitator superfamily (MFS) profile" evidence="8">
    <location>
        <begin position="7"/>
        <end position="402"/>
    </location>
</feature>
<evidence type="ECO:0000256" key="1">
    <source>
        <dbReference type="ARBA" id="ARBA00004651"/>
    </source>
</evidence>
<evidence type="ECO:0000259" key="8">
    <source>
        <dbReference type="PROSITE" id="PS50850"/>
    </source>
</evidence>
<keyword evidence="2" id="KW-0813">Transport</keyword>
<dbReference type="GO" id="GO:0005886">
    <property type="term" value="C:plasma membrane"/>
    <property type="evidence" value="ECO:0007669"/>
    <property type="project" value="UniProtKB-SubCell"/>
</dbReference>
<evidence type="ECO:0000256" key="4">
    <source>
        <dbReference type="ARBA" id="ARBA00022692"/>
    </source>
</evidence>
<dbReference type="PANTHER" id="PTHR23513:SF11">
    <property type="entry name" value="STAPHYLOFERRIN A TRANSPORTER"/>
    <property type="match status" value="1"/>
</dbReference>
<dbReference type="PROSITE" id="PS50850">
    <property type="entry name" value="MFS"/>
    <property type="match status" value="1"/>
</dbReference>
<evidence type="ECO:0000256" key="5">
    <source>
        <dbReference type="ARBA" id="ARBA00022989"/>
    </source>
</evidence>
<evidence type="ECO:0000256" key="3">
    <source>
        <dbReference type="ARBA" id="ARBA00022475"/>
    </source>
</evidence>
<feature type="transmembrane region" description="Helical" evidence="7">
    <location>
        <begin position="260"/>
        <end position="279"/>
    </location>
</feature>
<dbReference type="PANTHER" id="PTHR23513">
    <property type="entry name" value="INTEGRAL MEMBRANE EFFLUX PROTEIN-RELATED"/>
    <property type="match status" value="1"/>
</dbReference>
<protein>
    <submittedName>
        <fullName evidence="9">MFS transporter</fullName>
    </submittedName>
</protein>
<dbReference type="Gene3D" id="1.20.1250.20">
    <property type="entry name" value="MFS general substrate transporter like domains"/>
    <property type="match status" value="1"/>
</dbReference>
<keyword evidence="10" id="KW-1185">Reference proteome</keyword>
<reference evidence="10" key="1">
    <citation type="submission" date="2018-09" db="EMBL/GenBank/DDBJ databases">
        <authorList>
            <person name="Zhu H."/>
        </authorList>
    </citation>
    <scope>NUCLEOTIDE SEQUENCE [LARGE SCALE GENOMIC DNA]</scope>
    <source>
        <strain evidence="10">K2W31S-8</strain>
    </source>
</reference>
<dbReference type="SUPFAM" id="SSF103473">
    <property type="entry name" value="MFS general substrate transporter"/>
    <property type="match status" value="1"/>
</dbReference>
<dbReference type="AlphaFoldDB" id="A0A385YWK2"/>
<gene>
    <name evidence="9" type="ORF">D3880_02315</name>
</gene>
<dbReference type="CDD" id="cd06173">
    <property type="entry name" value="MFS_MefA_like"/>
    <property type="match status" value="1"/>
</dbReference>
<dbReference type="OrthoDB" id="9775268at2"/>
<evidence type="ECO:0000313" key="10">
    <source>
        <dbReference type="Proteomes" id="UP000265560"/>
    </source>
</evidence>
<feature type="transmembrane region" description="Helical" evidence="7">
    <location>
        <begin position="347"/>
        <end position="369"/>
    </location>
</feature>
<feature type="transmembrane region" description="Helical" evidence="7">
    <location>
        <begin position="375"/>
        <end position="392"/>
    </location>
</feature>
<proteinExistence type="predicted"/>
<dbReference type="Proteomes" id="UP000265560">
    <property type="component" value="Chromosome"/>
</dbReference>
<accession>A0A385YWK2</accession>
<dbReference type="InterPro" id="IPR036259">
    <property type="entry name" value="MFS_trans_sf"/>
</dbReference>
<keyword evidence="6 7" id="KW-0472">Membrane</keyword>
<organism evidence="9 10">
    <name type="scientific">Pseudomonas cavernae</name>
    <dbReference type="NCBI Taxonomy" id="2320867"/>
    <lineage>
        <taxon>Bacteria</taxon>
        <taxon>Pseudomonadati</taxon>
        <taxon>Pseudomonadota</taxon>
        <taxon>Gammaproteobacteria</taxon>
        <taxon>Pseudomonadales</taxon>
        <taxon>Pseudomonadaceae</taxon>
        <taxon>Pseudomonas</taxon>
    </lineage>
</organism>
<keyword evidence="5 7" id="KW-1133">Transmembrane helix</keyword>
<feature type="transmembrane region" description="Helical" evidence="7">
    <location>
        <begin position="286"/>
        <end position="306"/>
    </location>
</feature>
<feature type="transmembrane region" description="Helical" evidence="7">
    <location>
        <begin position="226"/>
        <end position="248"/>
    </location>
</feature>
<feature type="transmembrane region" description="Helical" evidence="7">
    <location>
        <begin position="20"/>
        <end position="42"/>
    </location>
</feature>
<dbReference type="KEGG" id="pcav:D3880_02315"/>
<feature type="transmembrane region" description="Helical" evidence="7">
    <location>
        <begin position="48"/>
        <end position="69"/>
    </location>
</feature>
<evidence type="ECO:0000256" key="2">
    <source>
        <dbReference type="ARBA" id="ARBA00022448"/>
    </source>
</evidence>
<evidence type="ECO:0000256" key="6">
    <source>
        <dbReference type="ARBA" id="ARBA00023136"/>
    </source>
</evidence>
<keyword evidence="4 7" id="KW-0812">Transmembrane</keyword>
<dbReference type="RefSeq" id="WP_119891928.1">
    <property type="nucleotide sequence ID" value="NZ_CP032419.1"/>
</dbReference>